<dbReference type="GO" id="GO:0008270">
    <property type="term" value="F:zinc ion binding"/>
    <property type="evidence" value="ECO:0007669"/>
    <property type="project" value="InterPro"/>
</dbReference>
<reference evidence="2" key="1">
    <citation type="journal article" date="2014" name="Front. Microbiol.">
        <title>High frequency of phylogenetically diverse reductive dehalogenase-homologous genes in deep subseafloor sedimentary metagenomes.</title>
        <authorList>
            <person name="Kawai M."/>
            <person name="Futagami T."/>
            <person name="Toyoda A."/>
            <person name="Takaki Y."/>
            <person name="Nishi S."/>
            <person name="Hori S."/>
            <person name="Arai W."/>
            <person name="Tsubouchi T."/>
            <person name="Morono Y."/>
            <person name="Uchiyama I."/>
            <person name="Ito T."/>
            <person name="Fujiyama A."/>
            <person name="Inagaki F."/>
            <person name="Takami H."/>
        </authorList>
    </citation>
    <scope>NUCLEOTIDE SEQUENCE</scope>
    <source>
        <strain evidence="2">Expedition CK06-06</strain>
    </source>
</reference>
<name>X1E3Y6_9ZZZZ</name>
<protein>
    <recommendedName>
        <fullName evidence="1">SWIM-type domain-containing protein</fullName>
    </recommendedName>
</protein>
<proteinExistence type="predicted"/>
<sequence>MSFVVYVPSSSTPEKMFKVTYSAKRGWRCSCPHWIYRHPEGGCKHIHVAQAQRDGVVGVSEIPVAVVG</sequence>
<dbReference type="EMBL" id="BART01024348">
    <property type="protein sequence ID" value="GAH03378.1"/>
    <property type="molecule type" value="Genomic_DNA"/>
</dbReference>
<feature type="domain" description="SWIM-type" evidence="1">
    <location>
        <begin position="17"/>
        <end position="54"/>
    </location>
</feature>
<organism evidence="2">
    <name type="scientific">marine sediment metagenome</name>
    <dbReference type="NCBI Taxonomy" id="412755"/>
    <lineage>
        <taxon>unclassified sequences</taxon>
        <taxon>metagenomes</taxon>
        <taxon>ecological metagenomes</taxon>
    </lineage>
</organism>
<evidence type="ECO:0000313" key="2">
    <source>
        <dbReference type="EMBL" id="GAH03378.1"/>
    </source>
</evidence>
<gene>
    <name evidence="2" type="ORF">S01H4_44017</name>
</gene>
<dbReference type="InterPro" id="IPR007527">
    <property type="entry name" value="Znf_SWIM"/>
</dbReference>
<evidence type="ECO:0000259" key="1">
    <source>
        <dbReference type="PROSITE" id="PS50966"/>
    </source>
</evidence>
<comment type="caution">
    <text evidence="2">The sequence shown here is derived from an EMBL/GenBank/DDBJ whole genome shotgun (WGS) entry which is preliminary data.</text>
</comment>
<dbReference type="PROSITE" id="PS50966">
    <property type="entry name" value="ZF_SWIM"/>
    <property type="match status" value="1"/>
</dbReference>
<dbReference type="AlphaFoldDB" id="X1E3Y6"/>
<accession>X1E3Y6</accession>